<dbReference type="EMBL" id="BMPG01000006">
    <property type="protein sequence ID" value="GGL71702.1"/>
    <property type="molecule type" value="Genomic_DNA"/>
</dbReference>
<accession>A0A830FGA4</accession>
<evidence type="ECO:0000313" key="4">
    <source>
        <dbReference type="Proteomes" id="UP000607197"/>
    </source>
</evidence>
<evidence type="ECO:0000256" key="1">
    <source>
        <dbReference type="SAM" id="MobiDB-lite"/>
    </source>
</evidence>
<feature type="transmembrane region" description="Helical" evidence="2">
    <location>
        <begin position="81"/>
        <end position="99"/>
    </location>
</feature>
<keyword evidence="2" id="KW-0472">Membrane</keyword>
<feature type="transmembrane region" description="Helical" evidence="2">
    <location>
        <begin position="162"/>
        <end position="182"/>
    </location>
</feature>
<organism evidence="3 4">
    <name type="scientific">Halocalculus aciditolerans</name>
    <dbReference type="NCBI Taxonomy" id="1383812"/>
    <lineage>
        <taxon>Archaea</taxon>
        <taxon>Methanobacteriati</taxon>
        <taxon>Methanobacteriota</taxon>
        <taxon>Stenosarchaea group</taxon>
        <taxon>Halobacteria</taxon>
        <taxon>Halobacteriales</taxon>
        <taxon>Halobacteriaceae</taxon>
        <taxon>Halocalculus</taxon>
    </lineage>
</organism>
<keyword evidence="4" id="KW-1185">Reference proteome</keyword>
<dbReference type="PANTHER" id="PTHR43471">
    <property type="entry name" value="ABC TRANSPORTER PERMEASE"/>
    <property type="match status" value="1"/>
</dbReference>
<reference evidence="3" key="1">
    <citation type="journal article" date="2014" name="Int. J. Syst. Evol. Microbiol.">
        <title>Complete genome sequence of Corynebacterium casei LMG S-19264T (=DSM 44701T), isolated from a smear-ripened cheese.</title>
        <authorList>
            <consortium name="US DOE Joint Genome Institute (JGI-PGF)"/>
            <person name="Walter F."/>
            <person name="Albersmeier A."/>
            <person name="Kalinowski J."/>
            <person name="Ruckert C."/>
        </authorList>
    </citation>
    <scope>NUCLEOTIDE SEQUENCE</scope>
    <source>
        <strain evidence="3">JCM 19596</strain>
    </source>
</reference>
<keyword evidence="2" id="KW-0812">Transmembrane</keyword>
<gene>
    <name evidence="3" type="ORF">GCM10009039_32210</name>
</gene>
<dbReference type="PANTHER" id="PTHR43471:SF3">
    <property type="entry name" value="ABC TRANSPORTER PERMEASE PROTEIN NATB"/>
    <property type="match status" value="1"/>
</dbReference>
<dbReference type="AlphaFoldDB" id="A0A830FGA4"/>
<sequence length="277" mass="29723">MSEETTTTSVSTRTQIRGDGGGNPLRTITVQELQDLWRRGRGFALLVIFSLLLSGLTYLLATGKELSLLAQKDMLNMTVQMTVLVVSLGALILAADGFSGERERSTLEGLLLAPVPRWNFAVGKLVSALSIWVGAYLVSLPYLLTLSNGTHMFWTAIELELIAGTVLSIFFASFGLAVSAVASSNRTSLASCILVLLALVAPTQLAGSVYTGLIGGLFERANPVTAMVHFVDKILVSNHTWGEMVSWLASPVFFAVLAFIALVLVSKRLNYQGGLRA</sequence>
<feature type="transmembrane region" description="Helical" evidence="2">
    <location>
        <begin position="194"/>
        <end position="218"/>
    </location>
</feature>
<feature type="compositionally biased region" description="Low complexity" evidence="1">
    <location>
        <begin position="1"/>
        <end position="14"/>
    </location>
</feature>
<feature type="transmembrane region" description="Helical" evidence="2">
    <location>
        <begin position="245"/>
        <end position="266"/>
    </location>
</feature>
<evidence type="ECO:0000256" key="2">
    <source>
        <dbReference type="SAM" id="Phobius"/>
    </source>
</evidence>
<feature type="region of interest" description="Disordered" evidence="1">
    <location>
        <begin position="1"/>
        <end position="23"/>
    </location>
</feature>
<comment type="caution">
    <text evidence="3">The sequence shown here is derived from an EMBL/GenBank/DDBJ whole genome shotgun (WGS) entry which is preliminary data.</text>
</comment>
<evidence type="ECO:0000313" key="3">
    <source>
        <dbReference type="EMBL" id="GGL71702.1"/>
    </source>
</evidence>
<feature type="transmembrane region" description="Helical" evidence="2">
    <location>
        <begin position="43"/>
        <end position="61"/>
    </location>
</feature>
<dbReference type="Pfam" id="PF12679">
    <property type="entry name" value="ABC2_membrane_2"/>
    <property type="match status" value="1"/>
</dbReference>
<protein>
    <submittedName>
        <fullName evidence="3">Heme exporter protein B</fullName>
    </submittedName>
</protein>
<dbReference type="GO" id="GO:0140359">
    <property type="term" value="F:ABC-type transporter activity"/>
    <property type="evidence" value="ECO:0007669"/>
    <property type="project" value="InterPro"/>
</dbReference>
<name>A0A830FGA4_9EURY</name>
<feature type="transmembrane region" description="Helical" evidence="2">
    <location>
        <begin position="120"/>
        <end position="142"/>
    </location>
</feature>
<dbReference type="GO" id="GO:0005886">
    <property type="term" value="C:plasma membrane"/>
    <property type="evidence" value="ECO:0007669"/>
    <property type="project" value="UniProtKB-SubCell"/>
</dbReference>
<dbReference type="Proteomes" id="UP000607197">
    <property type="component" value="Unassembled WGS sequence"/>
</dbReference>
<proteinExistence type="predicted"/>
<dbReference type="RefSeq" id="WP_188980733.1">
    <property type="nucleotide sequence ID" value="NZ_BMPG01000006.1"/>
</dbReference>
<keyword evidence="2" id="KW-1133">Transmembrane helix</keyword>
<reference evidence="3" key="2">
    <citation type="submission" date="2020-09" db="EMBL/GenBank/DDBJ databases">
        <authorList>
            <person name="Sun Q."/>
            <person name="Ohkuma M."/>
        </authorList>
    </citation>
    <scope>NUCLEOTIDE SEQUENCE</scope>
    <source>
        <strain evidence="3">JCM 19596</strain>
    </source>
</reference>